<dbReference type="Gene3D" id="1.10.150.720">
    <property type="entry name" value="Haloacid dehalogenase-like hydrolase"/>
    <property type="match status" value="1"/>
</dbReference>
<dbReference type="NCBIfam" id="TIGR02252">
    <property type="entry name" value="DREG-2"/>
    <property type="match status" value="1"/>
</dbReference>
<dbReference type="Proteomes" id="UP000242474">
    <property type="component" value="Unassembled WGS sequence"/>
</dbReference>
<protein>
    <submittedName>
        <fullName evidence="1">HAD-superfamily hydrolase</fullName>
    </submittedName>
</protein>
<dbReference type="InterPro" id="IPR036412">
    <property type="entry name" value="HAD-like_sf"/>
</dbReference>
<dbReference type="GO" id="GO:0005634">
    <property type="term" value="C:nucleus"/>
    <property type="evidence" value="ECO:0007669"/>
    <property type="project" value="TreeGrafter"/>
</dbReference>
<dbReference type="EMBL" id="KZ303497">
    <property type="protein sequence ID" value="PIA16782.1"/>
    <property type="molecule type" value="Genomic_DNA"/>
</dbReference>
<dbReference type="Gene3D" id="3.40.50.1000">
    <property type="entry name" value="HAD superfamily/HAD-like"/>
    <property type="match status" value="1"/>
</dbReference>
<dbReference type="SFLD" id="SFLDS00003">
    <property type="entry name" value="Haloacid_Dehalogenase"/>
    <property type="match status" value="1"/>
</dbReference>
<name>A0A2G5BCS3_COERN</name>
<dbReference type="Pfam" id="PF00702">
    <property type="entry name" value="Hydrolase"/>
    <property type="match status" value="1"/>
</dbReference>
<dbReference type="SFLD" id="SFLDG01129">
    <property type="entry name" value="C1.5:_HAD__Beta-PGM__Phosphata"/>
    <property type="match status" value="1"/>
</dbReference>
<dbReference type="InterPro" id="IPR044924">
    <property type="entry name" value="HAD-SF_hydro_IA_REG-2-like_cap"/>
</dbReference>
<dbReference type="STRING" id="763665.A0A2G5BCS3"/>
<evidence type="ECO:0000313" key="2">
    <source>
        <dbReference type="Proteomes" id="UP000242474"/>
    </source>
</evidence>
<dbReference type="PANTHER" id="PTHR46191:SF2">
    <property type="entry name" value="HALOACID DEHALOGENASE-LIKE HYDROLASE DOMAIN-CONTAINING PROTEIN 3"/>
    <property type="match status" value="1"/>
</dbReference>
<reference evidence="1 2" key="1">
    <citation type="journal article" date="2015" name="Genome Biol. Evol.">
        <title>Phylogenomic analyses indicate that early fungi evolved digesting cell walls of algal ancestors of land plants.</title>
        <authorList>
            <person name="Chang Y."/>
            <person name="Wang S."/>
            <person name="Sekimoto S."/>
            <person name="Aerts A.L."/>
            <person name="Choi C."/>
            <person name="Clum A."/>
            <person name="LaButti K.M."/>
            <person name="Lindquist E.A."/>
            <person name="Yee Ngan C."/>
            <person name="Ohm R.A."/>
            <person name="Salamov A.A."/>
            <person name="Grigoriev I.V."/>
            <person name="Spatafora J.W."/>
            <person name="Berbee M.L."/>
        </authorList>
    </citation>
    <scope>NUCLEOTIDE SEQUENCE [LARGE SCALE GENOMIC DNA]</scope>
    <source>
        <strain evidence="1 2">NRRL 1564</strain>
    </source>
</reference>
<keyword evidence="2" id="KW-1185">Reference proteome</keyword>
<sequence>MYRRLGNIRLVTFDLYDTLYTPREPVEKTYAEPLLRHGIKVDKQKLLKSLSHTVKHMREYYPNYGYGLMNSREWWRQVVDVTWKSVGVSKAKLGHNRMLTAREELIDKFNSAEGYRMFDEVPRVLKYLQQRGIICGVISNMDEAGEKVLCDLGIRSYFDFVLKSITVGIEKPDSRIFDMALNAVSIPSYDTLHVGDSEEMDYHPARRAGMEARIVYRLDDAKQMVAKQPEKYITSLESLINIV</sequence>
<dbReference type="InterPro" id="IPR051828">
    <property type="entry name" value="HAD-like_hydrolase_domain"/>
</dbReference>
<dbReference type="AlphaFoldDB" id="A0A2G5BCS3"/>
<dbReference type="PANTHER" id="PTHR46191">
    <property type="match status" value="1"/>
</dbReference>
<keyword evidence="1" id="KW-0378">Hydrolase</keyword>
<dbReference type="InterPro" id="IPR006439">
    <property type="entry name" value="HAD-SF_hydro_IA"/>
</dbReference>
<gene>
    <name evidence="1" type="ORF">COEREDRAFT_80861</name>
</gene>
<dbReference type="SUPFAM" id="SSF56784">
    <property type="entry name" value="HAD-like"/>
    <property type="match status" value="1"/>
</dbReference>
<dbReference type="InterPro" id="IPR011949">
    <property type="entry name" value="HAD-SF_hydro_IA_REG-2-like"/>
</dbReference>
<dbReference type="InterPro" id="IPR023214">
    <property type="entry name" value="HAD_sf"/>
</dbReference>
<proteinExistence type="predicted"/>
<dbReference type="NCBIfam" id="TIGR01549">
    <property type="entry name" value="HAD-SF-IA-v1"/>
    <property type="match status" value="1"/>
</dbReference>
<dbReference type="OrthoDB" id="444127at2759"/>
<evidence type="ECO:0000313" key="1">
    <source>
        <dbReference type="EMBL" id="PIA16782.1"/>
    </source>
</evidence>
<dbReference type="GO" id="GO:0016791">
    <property type="term" value="F:phosphatase activity"/>
    <property type="evidence" value="ECO:0007669"/>
    <property type="project" value="UniProtKB-ARBA"/>
</dbReference>
<accession>A0A2G5BCS3</accession>
<organism evidence="1 2">
    <name type="scientific">Coemansia reversa (strain ATCC 12441 / NRRL 1564)</name>
    <dbReference type="NCBI Taxonomy" id="763665"/>
    <lineage>
        <taxon>Eukaryota</taxon>
        <taxon>Fungi</taxon>
        <taxon>Fungi incertae sedis</taxon>
        <taxon>Zoopagomycota</taxon>
        <taxon>Kickxellomycotina</taxon>
        <taxon>Kickxellomycetes</taxon>
        <taxon>Kickxellales</taxon>
        <taxon>Kickxellaceae</taxon>
        <taxon>Coemansia</taxon>
    </lineage>
</organism>